<name>A0AAN7EUP7_QUERU</name>
<proteinExistence type="inferred from homology"/>
<evidence type="ECO:0000313" key="11">
    <source>
        <dbReference type="Proteomes" id="UP001324115"/>
    </source>
</evidence>
<evidence type="ECO:0000256" key="7">
    <source>
        <dbReference type="ARBA" id="ARBA00023316"/>
    </source>
</evidence>
<keyword evidence="3" id="KW-0134">Cell wall</keyword>
<keyword evidence="7" id="KW-0961">Cell wall biogenesis/degradation</keyword>
<accession>A0AAN7EUP7</accession>
<evidence type="ECO:0000256" key="3">
    <source>
        <dbReference type="ARBA" id="ARBA00022512"/>
    </source>
</evidence>
<evidence type="ECO:0000256" key="5">
    <source>
        <dbReference type="ARBA" id="ARBA00022801"/>
    </source>
</evidence>
<dbReference type="InterPro" id="IPR000743">
    <property type="entry name" value="Glyco_hydro_28"/>
</dbReference>
<evidence type="ECO:0008006" key="12">
    <source>
        <dbReference type="Google" id="ProtNLM"/>
    </source>
</evidence>
<keyword evidence="6 8" id="KW-0326">Glycosidase</keyword>
<dbReference type="InterPro" id="IPR011050">
    <property type="entry name" value="Pectin_lyase_fold/virulence"/>
</dbReference>
<dbReference type="Proteomes" id="UP001324115">
    <property type="component" value="Unassembled WGS sequence"/>
</dbReference>
<comment type="similarity">
    <text evidence="2 8">Belongs to the glycosyl hydrolase 28 family.</text>
</comment>
<sequence>MRKNLSIVTISLLLLLASTSAGQVFDVKSYGGQPNADITQALTKAWKAACAVAGSKVVISIGTYKLGVVTLLGPCKGAIEFHLQGTLQAPSDVASSYPLYSEVSQLTKKDNSKFIYVKVQIRNMDTTSVITYAIVCNGEKVVNIRFDFIINSIVRDIQSKDNKFFHINVMGCKNLQIQHVTITAPRDSPNTDGIHIGRSSKITITNANIGTGDDCISIGDGTQDVIANQVTCGLGHGIKVIGGTLSNTKNGVRIKTWPSCPPGSASDMYFENIIMNNVANAILIDQGYCPNNQCSNKSPSKVKISNVNFKNIRGTSSTKEAVKLICSNSVSCQQVVVANIDLVYKGAGGSTTSTCVNVKPTVSGKQNPPACTSKQ</sequence>
<dbReference type="Gene3D" id="2.160.20.10">
    <property type="entry name" value="Single-stranded right-handed beta-helix, Pectin lyase-like"/>
    <property type="match status" value="1"/>
</dbReference>
<dbReference type="InterPro" id="IPR012334">
    <property type="entry name" value="Pectin_lyas_fold"/>
</dbReference>
<dbReference type="SUPFAM" id="SSF51126">
    <property type="entry name" value="Pectin lyase-like"/>
    <property type="match status" value="1"/>
</dbReference>
<gene>
    <name evidence="10" type="ORF">RGQ29_029368</name>
</gene>
<dbReference type="GO" id="GO:0005975">
    <property type="term" value="P:carbohydrate metabolic process"/>
    <property type="evidence" value="ECO:0007669"/>
    <property type="project" value="InterPro"/>
</dbReference>
<evidence type="ECO:0000256" key="9">
    <source>
        <dbReference type="SAM" id="SignalP"/>
    </source>
</evidence>
<dbReference type="AlphaFoldDB" id="A0AAN7EUP7"/>
<dbReference type="SMART" id="SM00710">
    <property type="entry name" value="PbH1"/>
    <property type="match status" value="4"/>
</dbReference>
<keyword evidence="4" id="KW-0964">Secreted</keyword>
<evidence type="ECO:0000313" key="10">
    <source>
        <dbReference type="EMBL" id="KAK4579669.1"/>
    </source>
</evidence>
<evidence type="ECO:0000256" key="1">
    <source>
        <dbReference type="ARBA" id="ARBA00004191"/>
    </source>
</evidence>
<comment type="subcellular location">
    <subcellularLocation>
        <location evidence="1">Secreted</location>
        <location evidence="1">Cell wall</location>
    </subcellularLocation>
</comment>
<comment type="caution">
    <text evidence="10">The sequence shown here is derived from an EMBL/GenBank/DDBJ whole genome shotgun (WGS) entry which is preliminary data.</text>
</comment>
<dbReference type="Pfam" id="PF00295">
    <property type="entry name" value="Glyco_hydro_28"/>
    <property type="match status" value="1"/>
</dbReference>
<dbReference type="GO" id="GO:0071555">
    <property type="term" value="P:cell wall organization"/>
    <property type="evidence" value="ECO:0007669"/>
    <property type="project" value="UniProtKB-KW"/>
</dbReference>
<protein>
    <recommendedName>
        <fullName evidence="12">Polygalacturonase</fullName>
    </recommendedName>
</protein>
<organism evidence="10 11">
    <name type="scientific">Quercus rubra</name>
    <name type="common">Northern red oak</name>
    <name type="synonym">Quercus borealis</name>
    <dbReference type="NCBI Taxonomy" id="3512"/>
    <lineage>
        <taxon>Eukaryota</taxon>
        <taxon>Viridiplantae</taxon>
        <taxon>Streptophyta</taxon>
        <taxon>Embryophyta</taxon>
        <taxon>Tracheophyta</taxon>
        <taxon>Spermatophyta</taxon>
        <taxon>Magnoliopsida</taxon>
        <taxon>eudicotyledons</taxon>
        <taxon>Gunneridae</taxon>
        <taxon>Pentapetalae</taxon>
        <taxon>rosids</taxon>
        <taxon>fabids</taxon>
        <taxon>Fagales</taxon>
        <taxon>Fagaceae</taxon>
        <taxon>Quercus</taxon>
    </lineage>
</organism>
<evidence type="ECO:0000256" key="6">
    <source>
        <dbReference type="ARBA" id="ARBA00023295"/>
    </source>
</evidence>
<feature type="chain" id="PRO_5042844692" description="Polygalacturonase" evidence="9">
    <location>
        <begin position="22"/>
        <end position="375"/>
    </location>
</feature>
<keyword evidence="9" id="KW-0732">Signal</keyword>
<dbReference type="GO" id="GO:0004650">
    <property type="term" value="F:polygalacturonase activity"/>
    <property type="evidence" value="ECO:0007669"/>
    <property type="project" value="InterPro"/>
</dbReference>
<evidence type="ECO:0000256" key="4">
    <source>
        <dbReference type="ARBA" id="ARBA00022525"/>
    </source>
</evidence>
<feature type="signal peptide" evidence="9">
    <location>
        <begin position="1"/>
        <end position="21"/>
    </location>
</feature>
<keyword evidence="5 8" id="KW-0378">Hydrolase</keyword>
<reference evidence="10 11" key="1">
    <citation type="journal article" date="2023" name="G3 (Bethesda)">
        <title>A haplotype-resolved chromosome-scale genome for Quercus rubra L. provides insights into the genetics of adaptive traits for red oak species.</title>
        <authorList>
            <person name="Kapoor B."/>
            <person name="Jenkins J."/>
            <person name="Schmutz J."/>
            <person name="Zhebentyayeva T."/>
            <person name="Kuelheim C."/>
            <person name="Coggeshall M."/>
            <person name="Heim C."/>
            <person name="Lasky J.R."/>
            <person name="Leites L."/>
            <person name="Islam-Faridi N."/>
            <person name="Romero-Severson J."/>
            <person name="DeLeo V.L."/>
            <person name="Lucas S.M."/>
            <person name="Lazic D."/>
            <person name="Gailing O."/>
            <person name="Carlson J."/>
            <person name="Staton M."/>
        </authorList>
    </citation>
    <scope>NUCLEOTIDE SEQUENCE [LARGE SCALE GENOMIC DNA]</scope>
    <source>
        <strain evidence="10">Pseudo-F2</strain>
    </source>
</reference>
<dbReference type="PANTHER" id="PTHR31375">
    <property type="match status" value="1"/>
</dbReference>
<keyword evidence="11" id="KW-1185">Reference proteome</keyword>
<dbReference type="EMBL" id="JAXUIC010000008">
    <property type="protein sequence ID" value="KAK4579669.1"/>
    <property type="molecule type" value="Genomic_DNA"/>
</dbReference>
<dbReference type="InterPro" id="IPR006626">
    <property type="entry name" value="PbH1"/>
</dbReference>
<evidence type="ECO:0000256" key="2">
    <source>
        <dbReference type="ARBA" id="ARBA00008834"/>
    </source>
</evidence>
<evidence type="ECO:0000256" key="8">
    <source>
        <dbReference type="RuleBase" id="RU361169"/>
    </source>
</evidence>